<evidence type="ECO:0008006" key="3">
    <source>
        <dbReference type="Google" id="ProtNLM"/>
    </source>
</evidence>
<keyword evidence="2" id="KW-1185">Reference proteome</keyword>
<dbReference type="AlphaFoldDB" id="A0A0R1RDM7"/>
<protein>
    <recommendedName>
        <fullName evidence="3">Antitoxin</fullName>
    </recommendedName>
</protein>
<dbReference type="EMBL" id="AZFF01000007">
    <property type="protein sequence ID" value="KRL54983.1"/>
    <property type="molecule type" value="Genomic_DNA"/>
</dbReference>
<dbReference type="InterPro" id="IPR013321">
    <property type="entry name" value="Arc_rbn_hlx_hlx"/>
</dbReference>
<gene>
    <name evidence="1" type="ORF">FD35_GL002434</name>
</gene>
<evidence type="ECO:0000313" key="1">
    <source>
        <dbReference type="EMBL" id="KRL54983.1"/>
    </source>
</evidence>
<organism evidence="1 2">
    <name type="scientific">Furfurilactobacillus rossiae DSM 15814</name>
    <dbReference type="NCBI Taxonomy" id="1114972"/>
    <lineage>
        <taxon>Bacteria</taxon>
        <taxon>Bacillati</taxon>
        <taxon>Bacillota</taxon>
        <taxon>Bacilli</taxon>
        <taxon>Lactobacillales</taxon>
        <taxon>Lactobacillaceae</taxon>
        <taxon>Furfurilactobacillus</taxon>
    </lineage>
</organism>
<sequence>MASDAHQVPVSFNDTTLTDLKAYCEFFSVDQDQLINTVLCHFLENHESADLNKLAQGYLAMGQLNEEIADEFSASEAEASRLDQ</sequence>
<dbReference type="eggNOG" id="ENOG5030ATJ">
    <property type="taxonomic scope" value="Bacteria"/>
</dbReference>
<evidence type="ECO:0000313" key="2">
    <source>
        <dbReference type="Proteomes" id="UP000051999"/>
    </source>
</evidence>
<reference evidence="1 2" key="1">
    <citation type="journal article" date="2015" name="Genome Announc.">
        <title>Expanding the biotechnology potential of lactobacilli through comparative genomics of 213 strains and associated genera.</title>
        <authorList>
            <person name="Sun Z."/>
            <person name="Harris H.M."/>
            <person name="McCann A."/>
            <person name="Guo C."/>
            <person name="Argimon S."/>
            <person name="Zhang W."/>
            <person name="Yang X."/>
            <person name="Jeffery I.B."/>
            <person name="Cooney J.C."/>
            <person name="Kagawa T.F."/>
            <person name="Liu W."/>
            <person name="Song Y."/>
            <person name="Salvetti E."/>
            <person name="Wrobel A."/>
            <person name="Rasinkangas P."/>
            <person name="Parkhill J."/>
            <person name="Rea M.C."/>
            <person name="O'Sullivan O."/>
            <person name="Ritari J."/>
            <person name="Douillard F.P."/>
            <person name="Paul Ross R."/>
            <person name="Yang R."/>
            <person name="Briner A.E."/>
            <person name="Felis G.E."/>
            <person name="de Vos W.M."/>
            <person name="Barrangou R."/>
            <person name="Klaenhammer T.R."/>
            <person name="Caufield P.W."/>
            <person name="Cui Y."/>
            <person name="Zhang H."/>
            <person name="O'Toole P.W."/>
        </authorList>
    </citation>
    <scope>NUCLEOTIDE SEQUENCE [LARGE SCALE GENOMIC DNA]</scope>
    <source>
        <strain evidence="1 2">DSM 15814</strain>
    </source>
</reference>
<dbReference type="Proteomes" id="UP000051999">
    <property type="component" value="Unassembled WGS sequence"/>
</dbReference>
<comment type="caution">
    <text evidence="1">The sequence shown here is derived from an EMBL/GenBank/DDBJ whole genome shotgun (WGS) entry which is preliminary data.</text>
</comment>
<proteinExistence type="predicted"/>
<accession>A0A0R1RDM7</accession>
<dbReference type="PATRIC" id="fig|1114972.6.peg.2498"/>
<dbReference type="STRING" id="1114972.FD35_GL002434"/>
<dbReference type="GO" id="GO:0006355">
    <property type="term" value="P:regulation of DNA-templated transcription"/>
    <property type="evidence" value="ECO:0007669"/>
    <property type="project" value="InterPro"/>
</dbReference>
<dbReference type="RefSeq" id="WP_017260495.1">
    <property type="nucleotide sequence ID" value="NZ_AUAW01000007.1"/>
</dbReference>
<dbReference type="Gene3D" id="1.10.1220.10">
    <property type="entry name" value="Met repressor-like"/>
    <property type="match status" value="1"/>
</dbReference>
<name>A0A0R1RDM7_9LACO</name>
<dbReference type="OrthoDB" id="2166423at2"/>